<dbReference type="EMBL" id="JBAHYK010001177">
    <property type="protein sequence ID" value="KAL0569174.1"/>
    <property type="molecule type" value="Genomic_DNA"/>
</dbReference>
<name>A0ABR3F1V2_9AGAR</name>
<gene>
    <name evidence="1" type="ORF">V5O48_012802</name>
</gene>
<sequence>MLRAKLYYTKVQRREANRVKNRRFYDNHFEQRLQYLSDVYSQQVKPTPRAFLNKLCQQTLRWKKQTHSPIAPRKTTMAPVSIDREAFQTMLDEHQRLSKEYFVLFEGEGWADWNDRWDSLTALEDVLATMIETLALIEVELEMEEMPNFNDLTLIYDTVYPETPISAGTDIVR</sequence>
<protein>
    <submittedName>
        <fullName evidence="1">Uncharacterized protein</fullName>
    </submittedName>
</protein>
<organism evidence="1 2">
    <name type="scientific">Marasmius crinis-equi</name>
    <dbReference type="NCBI Taxonomy" id="585013"/>
    <lineage>
        <taxon>Eukaryota</taxon>
        <taxon>Fungi</taxon>
        <taxon>Dikarya</taxon>
        <taxon>Basidiomycota</taxon>
        <taxon>Agaricomycotina</taxon>
        <taxon>Agaricomycetes</taxon>
        <taxon>Agaricomycetidae</taxon>
        <taxon>Agaricales</taxon>
        <taxon>Marasmiineae</taxon>
        <taxon>Marasmiaceae</taxon>
        <taxon>Marasmius</taxon>
    </lineage>
</organism>
<evidence type="ECO:0000313" key="2">
    <source>
        <dbReference type="Proteomes" id="UP001465976"/>
    </source>
</evidence>
<reference evidence="1 2" key="1">
    <citation type="submission" date="2024-02" db="EMBL/GenBank/DDBJ databases">
        <title>A draft genome for the cacao thread blight pathogen Marasmius crinis-equi.</title>
        <authorList>
            <person name="Cohen S.P."/>
            <person name="Baruah I.K."/>
            <person name="Amoako-Attah I."/>
            <person name="Bukari Y."/>
            <person name="Meinhardt L.W."/>
            <person name="Bailey B.A."/>
        </authorList>
    </citation>
    <scope>NUCLEOTIDE SEQUENCE [LARGE SCALE GENOMIC DNA]</scope>
    <source>
        <strain evidence="1 2">GH-76</strain>
    </source>
</reference>
<dbReference type="Proteomes" id="UP001465976">
    <property type="component" value="Unassembled WGS sequence"/>
</dbReference>
<proteinExistence type="predicted"/>
<accession>A0ABR3F1V2</accession>
<evidence type="ECO:0000313" key="1">
    <source>
        <dbReference type="EMBL" id="KAL0569174.1"/>
    </source>
</evidence>
<keyword evidence="2" id="KW-1185">Reference proteome</keyword>
<comment type="caution">
    <text evidence="1">The sequence shown here is derived from an EMBL/GenBank/DDBJ whole genome shotgun (WGS) entry which is preliminary data.</text>
</comment>